<dbReference type="InterPro" id="IPR011889">
    <property type="entry name" value="Liste_lipo_26"/>
</dbReference>
<sequence>MAFLPFLGGQVVHADDVNIQDVLSQDNGTTVTNSTNTIMPLTVESAADPTDIASGTFGDADWSIDANGKLSITTSKDGYTMLPKLTAINSGPTDLPWKNYTNQIKSVYVGKNVGANAQSDYLFSTLPNVVSIDVSNLDTLIMKSAEYMFLKDSKLVEVIGLENWNIPYLTSISHMFDSDSALTSIEGIGNWDTSRITNISGLFSNAKSLKDISELEKWDTSSITNMDSIFYSTTITDFSPIKNWDVSKVTSMSSMFTYNSSVTSLDFNWDTSSVKFFTNIFSGCTNLSVINGLDKFKTENATNLDGMFNNDNKLLSLSDISNWNTSNVVNMSYTFSYCKVLPNLDLSEWDTSNVTNMAGMFSGDTNLNENNLIGLDKFDTSNVISMTSMFSNTGFTVLDLTNFSTSKVTTMNGMFESTMKLQKIIGNFDTSNVNNMNALFNQSSISDLSGLNISDWNTSKVTNMGSMFRSTTGIKTLDLSRWNTSNVTTYYLMFNNARALESIDISNFDMTNATDVTYIFYSTPKLWKVTFGPKSILSLPKPVQMTNENKIMLGNPKPGTAIGDTTYSAISDKWQEVDSDNGGTDHSPQGKLLSADELMDLYDQPGGPTETYVWQQQPKIDMNMSVPDIDFGRTYNSAGLVKRNDNFEIHVNNNSYPTDAIPAKIEVSMERPLTDSVDSSKTLNDVLIFKGEDNIEKVLSATDTEIYDGDIANGSSDLSWDNDHGILLNMNNDRFAQNGHYSTTLNWTLTNSL</sequence>
<comment type="caution">
    <text evidence="1">The sequence shown here is derived from an EMBL/GenBank/DDBJ whole genome shotgun (WGS) entry which is preliminary data.</text>
</comment>
<evidence type="ECO:0000313" key="2">
    <source>
        <dbReference type="Proteomes" id="UP000051302"/>
    </source>
</evidence>
<accession>A0A0R1WDQ7</accession>
<proteinExistence type="predicted"/>
<evidence type="ECO:0000313" key="1">
    <source>
        <dbReference type="EMBL" id="KRM16094.1"/>
    </source>
</evidence>
<dbReference type="InterPro" id="IPR005046">
    <property type="entry name" value="DUF285"/>
</dbReference>
<reference evidence="1 2" key="1">
    <citation type="journal article" date="2015" name="Genome Announc.">
        <title>Expanding the biotechnology potential of lactobacilli through comparative genomics of 213 strains and associated genera.</title>
        <authorList>
            <person name="Sun Z."/>
            <person name="Harris H.M."/>
            <person name="McCann A."/>
            <person name="Guo C."/>
            <person name="Argimon S."/>
            <person name="Zhang W."/>
            <person name="Yang X."/>
            <person name="Jeffery I.B."/>
            <person name="Cooney J.C."/>
            <person name="Kagawa T.F."/>
            <person name="Liu W."/>
            <person name="Song Y."/>
            <person name="Salvetti E."/>
            <person name="Wrobel A."/>
            <person name="Rasinkangas P."/>
            <person name="Parkhill J."/>
            <person name="Rea M.C."/>
            <person name="O'Sullivan O."/>
            <person name="Ritari J."/>
            <person name="Douillard F.P."/>
            <person name="Paul Ross R."/>
            <person name="Yang R."/>
            <person name="Briner A.E."/>
            <person name="Felis G.E."/>
            <person name="de Vos W.M."/>
            <person name="Barrangou R."/>
            <person name="Klaenhammer T.R."/>
            <person name="Caufield P.W."/>
            <person name="Cui Y."/>
            <person name="Zhang H."/>
            <person name="O'Toole P.W."/>
        </authorList>
    </citation>
    <scope>NUCLEOTIDE SEQUENCE [LARGE SCALE GENOMIC DNA]</scope>
    <source>
        <strain evidence="1 2">DSM 16982</strain>
    </source>
</reference>
<dbReference type="STRING" id="1423774.FD31_GL000769"/>
<evidence type="ECO:0008006" key="3">
    <source>
        <dbReference type="Google" id="ProtNLM"/>
    </source>
</evidence>
<gene>
    <name evidence="1" type="ORF">FD31_GL000769</name>
</gene>
<dbReference type="Gene3D" id="3.80.10.10">
    <property type="entry name" value="Ribonuclease Inhibitor"/>
    <property type="match status" value="2"/>
</dbReference>
<protein>
    <recommendedName>
        <fullName evidence="3">BspA family leucine-rich repeat surface protein</fullName>
    </recommendedName>
</protein>
<name>A0A0R1WDQ7_9LACO</name>
<dbReference type="NCBIfam" id="TIGR02167">
    <property type="entry name" value="Liste_lipo_26"/>
    <property type="match status" value="9"/>
</dbReference>
<dbReference type="AlphaFoldDB" id="A0A0R1WDQ7"/>
<dbReference type="PATRIC" id="fig|1423774.3.peg.793"/>
<keyword evidence="2" id="KW-1185">Reference proteome</keyword>
<dbReference type="Proteomes" id="UP000051302">
    <property type="component" value="Unassembled WGS sequence"/>
</dbReference>
<organism evidence="1 2">
    <name type="scientific">Companilactobacillus nantensis DSM 16982</name>
    <dbReference type="NCBI Taxonomy" id="1423774"/>
    <lineage>
        <taxon>Bacteria</taxon>
        <taxon>Bacillati</taxon>
        <taxon>Bacillota</taxon>
        <taxon>Bacilli</taxon>
        <taxon>Lactobacillales</taxon>
        <taxon>Lactobacillaceae</taxon>
        <taxon>Companilactobacillus</taxon>
    </lineage>
</organism>
<dbReference type="Pfam" id="PF03382">
    <property type="entry name" value="DUF285"/>
    <property type="match status" value="3"/>
</dbReference>
<dbReference type="InterPro" id="IPR032675">
    <property type="entry name" value="LRR_dom_sf"/>
</dbReference>
<dbReference type="EMBL" id="AZFV01000017">
    <property type="protein sequence ID" value="KRM16094.1"/>
    <property type="molecule type" value="Genomic_DNA"/>
</dbReference>